<evidence type="ECO:0000313" key="3">
    <source>
        <dbReference type="Proteomes" id="UP000178774"/>
    </source>
</evidence>
<reference evidence="2 3" key="1">
    <citation type="journal article" date="2016" name="Nat. Commun.">
        <title>Thousands of microbial genomes shed light on interconnected biogeochemical processes in an aquifer system.</title>
        <authorList>
            <person name="Anantharaman K."/>
            <person name="Brown C.T."/>
            <person name="Hug L.A."/>
            <person name="Sharon I."/>
            <person name="Castelle C.J."/>
            <person name="Probst A.J."/>
            <person name="Thomas B.C."/>
            <person name="Singh A."/>
            <person name="Wilkins M.J."/>
            <person name="Karaoz U."/>
            <person name="Brodie E.L."/>
            <person name="Williams K.H."/>
            <person name="Hubbard S.S."/>
            <person name="Banfield J.F."/>
        </authorList>
    </citation>
    <scope>NUCLEOTIDE SEQUENCE [LARGE SCALE GENOMIC DNA]</scope>
</reference>
<proteinExistence type="predicted"/>
<dbReference type="AlphaFoldDB" id="A0A1G2HW26"/>
<evidence type="ECO:0000313" key="2">
    <source>
        <dbReference type="EMBL" id="OGZ66441.1"/>
    </source>
</evidence>
<keyword evidence="1" id="KW-0472">Membrane</keyword>
<organism evidence="2 3">
    <name type="scientific">Candidatus Staskawiczbacteria bacterium RIFCSPHIGHO2_01_FULL_41_41</name>
    <dbReference type="NCBI Taxonomy" id="1802203"/>
    <lineage>
        <taxon>Bacteria</taxon>
        <taxon>Candidatus Staskawicziibacteriota</taxon>
    </lineage>
</organism>
<dbReference type="Proteomes" id="UP000178774">
    <property type="component" value="Unassembled WGS sequence"/>
</dbReference>
<keyword evidence="1" id="KW-0812">Transmembrane</keyword>
<accession>A0A1G2HW26</accession>
<name>A0A1G2HW26_9BACT</name>
<sequence length="151" mass="17430">MQVSKWAFAVFMIESCVIGFLGGLFAENRWQAHQSRQKDEAVRTAYKQFMIEFSNAPLLGNTYWMRPVHGEPFEFDDFTVAFHKAGSHFANCDITWKNGKVENHTFYLESQPVWSGGYGMDKMPGTKGTFMVVTTDGWVECRYVPPHRWAE</sequence>
<dbReference type="EMBL" id="MHOP01000005">
    <property type="protein sequence ID" value="OGZ66441.1"/>
    <property type="molecule type" value="Genomic_DNA"/>
</dbReference>
<evidence type="ECO:0000256" key="1">
    <source>
        <dbReference type="SAM" id="Phobius"/>
    </source>
</evidence>
<keyword evidence="1" id="KW-1133">Transmembrane helix</keyword>
<comment type="caution">
    <text evidence="2">The sequence shown here is derived from an EMBL/GenBank/DDBJ whole genome shotgun (WGS) entry which is preliminary data.</text>
</comment>
<protein>
    <submittedName>
        <fullName evidence="2">Uncharacterized protein</fullName>
    </submittedName>
</protein>
<feature type="transmembrane region" description="Helical" evidence="1">
    <location>
        <begin position="6"/>
        <end position="26"/>
    </location>
</feature>
<gene>
    <name evidence="2" type="ORF">A2822_01670</name>
</gene>